<name>A0A060T3R1_BLAAD</name>
<dbReference type="GO" id="GO:0036228">
    <property type="term" value="P:protein localization to nuclear inner membrane"/>
    <property type="evidence" value="ECO:0007669"/>
    <property type="project" value="TreeGrafter"/>
</dbReference>
<evidence type="ECO:0000256" key="4">
    <source>
        <dbReference type="ARBA" id="ARBA00023242"/>
    </source>
</evidence>
<evidence type="ECO:0000256" key="3">
    <source>
        <dbReference type="ARBA" id="ARBA00022448"/>
    </source>
</evidence>
<evidence type="ECO:0000259" key="6">
    <source>
        <dbReference type="Pfam" id="PF03177"/>
    </source>
</evidence>
<proteinExistence type="inferred from homology"/>
<evidence type="ECO:0000256" key="2">
    <source>
        <dbReference type="ARBA" id="ARBA00007373"/>
    </source>
</evidence>
<evidence type="ECO:0000256" key="5">
    <source>
        <dbReference type="SAM" id="MobiDB-lite"/>
    </source>
</evidence>
<comment type="subcellular location">
    <subcellularLocation>
        <location evidence="1">Nucleus</location>
    </subcellularLocation>
</comment>
<dbReference type="GO" id="GO:0006405">
    <property type="term" value="P:RNA export from nucleus"/>
    <property type="evidence" value="ECO:0007669"/>
    <property type="project" value="TreeGrafter"/>
</dbReference>
<feature type="domain" description="Nucleoporin Nup133/Nup155-like C-terminal" evidence="6">
    <location>
        <begin position="699"/>
        <end position="1370"/>
    </location>
</feature>
<keyword evidence="3" id="KW-0813">Transport</keyword>
<dbReference type="GO" id="GO:0017056">
    <property type="term" value="F:structural constituent of nuclear pore"/>
    <property type="evidence" value="ECO:0007669"/>
    <property type="project" value="InterPro"/>
</dbReference>
<sequence>MDSAFPPVNRNGAPWAGSYVQPPPTQSQSGGLYPSLPSATQAPRAIAGHQGLSGPPGPPGPHGASQQRLSSIGTIRVPDLKKQIKPLELGADFIDSYLEKDRKYPELDRIIMQGQSSEYCYLENSEDMGALVPFTRTSTINIPDAIFDQYNETVSFTRMGLFPEISRAWITVDNKLFFWNFLNGSDFLTFEDIQQTIISVNLVKPRPGTFVESVKYLLVLSTPLEVYLLAVSYSNDELQLYDTGMVVSVKGLDVSHVIGDDKSGRIFFTGDADGTNIWEIVYSNVETWFRGKCSKVCHTRSGLSALVPSLSIPGLSSASTSSEDGSGGLSGIPLLSSLVPGAQSETITSTVIDETRSLLYTLSSRSTIRAYFITGKQELNHSVTYNLSQMLSHLQMIMATANNNVQGGQVNNAQQPTVDKKMKIVSIHVVKKYESNQIHLVAITSTGCRLYLRAARSLMFGGFSGAENQPPTTMQVVQVRFPPAENATVAPSQSKLLNNTKSTSRIFEPGHFFAVVPSDQGDRVLASSIDAGRIVHQQSSTSLSAPPAYIENATFLQMEGFVQAIELISPPFRPSQTPEGFGNECAAQYSLPPPQVAILTNTSVYVFTRVFPNEMFVNLGQDVRTFLEFYGRTESCAAALGVASKVSAATPQERELATSVYIDVGGKPHLKVDDENTYSSIVSAVGVSAKEGSDIVRLSGRFDGLATYIARNIRDFWDIRVFKTNKTTSGAKPTKDQVGDFTFALNVPKSTLDRALVALFEVSEFLEKNRAFIDGLSSGPDSYLTTSSRADELSLQAEHRGLDSLVKLIKSIREGIAFILLLLEETEHSSNGIEAIMAYLDKPTREKISQLTFKNFFTTSEGTELAKELVTCLVNRSIADGESVESIARVLQDRSESYCSPNDVITYKALEQLRRARVAGNADLPLKTQSLLESVRLFEQAATTTSIDTLKEAINEYIALDYYPGAVQVALSIASAVDRGNLALAYLHAGKPAGDSRAGIYDNRVEIYKLIFDVLDRVDKLAEDERTEKGVDGGADQQLQYGSLRDETYTISFNCKDEVFHFSFYDWFLQKGLDQRLLYVTTPFILPYLQARAKEDFHVANLLWQYYSKHDDYYSTAEVLFELARSEFDVSLSQRIEFLSRGKGFCNSACAPNLMQSMNRLAEAIQEYMDIALVQDEILNRVWNDARFTEEKRQEAVKVLDGKILNVSDLFNEFADPLEYFEVCLNIFRVTDFQGSDEIMRCWKKLITSTHEKAASEGGGEGAGYEYISQVVQRLGQQFMLAEFVFPVSFLLSQLEAYSYEYAANAPRGWVVDTFLNAGVNYDALYGLLNDLLQRREFPFDDHDAMVKLASDIIYLIDKWASTSRSRVVKDYVSPDQYQQLKALAPREMTSNITKLFEL</sequence>
<comment type="similarity">
    <text evidence="2">Belongs to the non-repetitive/WGA-negative nucleoporin family.</text>
</comment>
<dbReference type="InterPro" id="IPR042537">
    <property type="entry name" value="Nucleoporin_Nup155_C_2"/>
</dbReference>
<dbReference type="InterPro" id="IPR042533">
    <property type="entry name" value="Nucleoporin_Nup155_C_1"/>
</dbReference>
<dbReference type="GO" id="GO:0006606">
    <property type="term" value="P:protein import into nucleus"/>
    <property type="evidence" value="ECO:0007669"/>
    <property type="project" value="TreeGrafter"/>
</dbReference>
<dbReference type="Pfam" id="PF03177">
    <property type="entry name" value="Nucleoporin_C"/>
    <property type="match status" value="1"/>
</dbReference>
<dbReference type="InterPro" id="IPR042538">
    <property type="entry name" value="Nucleoporin_Nup155_C_3"/>
</dbReference>
<dbReference type="InterPro" id="IPR004870">
    <property type="entry name" value="Nucleoporin_Nup155"/>
</dbReference>
<feature type="domain" description="Nucleoporin Nup133/Nup155-like N-terminal" evidence="7">
    <location>
        <begin position="133"/>
        <end position="604"/>
    </location>
</feature>
<dbReference type="GO" id="GO:0000972">
    <property type="term" value="P:transcription-dependent tethering of RNA polymerase II gene DNA at nuclear periphery"/>
    <property type="evidence" value="ECO:0007669"/>
    <property type="project" value="TreeGrafter"/>
</dbReference>
<organism evidence="8">
    <name type="scientific">Blastobotrys adeninivorans</name>
    <name type="common">Yeast</name>
    <name type="synonym">Arxula adeninivorans</name>
    <dbReference type="NCBI Taxonomy" id="409370"/>
    <lineage>
        <taxon>Eukaryota</taxon>
        <taxon>Fungi</taxon>
        <taxon>Dikarya</taxon>
        <taxon>Ascomycota</taxon>
        <taxon>Saccharomycotina</taxon>
        <taxon>Dipodascomycetes</taxon>
        <taxon>Dipodascales</taxon>
        <taxon>Trichomonascaceae</taxon>
        <taxon>Blastobotrys</taxon>
    </lineage>
</organism>
<dbReference type="Gene3D" id="1.20.58.1780">
    <property type="match status" value="1"/>
</dbReference>
<gene>
    <name evidence="8" type="ORF">GNLVRS02_ARAD1C41932g</name>
</gene>
<dbReference type="InterPro" id="IPR007187">
    <property type="entry name" value="Nucleoporin_Nup133/Nup155_C"/>
</dbReference>
<keyword evidence="4" id="KW-0539">Nucleus</keyword>
<dbReference type="PANTHER" id="PTHR10350:SF6">
    <property type="entry name" value="NUCLEAR PORE COMPLEX PROTEIN NUP155"/>
    <property type="match status" value="1"/>
</dbReference>
<dbReference type="Gene3D" id="1.20.120.1880">
    <property type="entry name" value="Nucleoporin, helical C-terminal domain"/>
    <property type="match status" value="1"/>
</dbReference>
<dbReference type="Gene3D" id="1.25.40.440">
    <property type="entry name" value="Nucleoporin, helical domain, central subdomain"/>
    <property type="match status" value="1"/>
</dbReference>
<dbReference type="EMBL" id="HG937693">
    <property type="protein sequence ID" value="CDP35720.1"/>
    <property type="molecule type" value="Genomic_DNA"/>
</dbReference>
<dbReference type="Pfam" id="PF08801">
    <property type="entry name" value="Nucleoporin_N"/>
    <property type="match status" value="1"/>
</dbReference>
<accession>A0A060T3R1</accession>
<protein>
    <submittedName>
        <fullName evidence="8">ARAD1C41932p</fullName>
    </submittedName>
</protein>
<evidence type="ECO:0000313" key="8">
    <source>
        <dbReference type="EMBL" id="CDP35720.1"/>
    </source>
</evidence>
<reference evidence="8" key="2">
    <citation type="submission" date="2014-06" db="EMBL/GenBank/DDBJ databases">
        <title>The complete genome of Blastobotrys (Arxula) adeninivorans LS3 - a yeast of biotechnological interest.</title>
        <authorList>
            <person name="Kunze G."/>
            <person name="Gaillardin C."/>
            <person name="Czernicka M."/>
            <person name="Durrens P."/>
            <person name="Martin T."/>
            <person name="Boer E."/>
            <person name="Gabaldon T."/>
            <person name="Cruz J."/>
            <person name="Talla E."/>
            <person name="Marck C."/>
            <person name="Goffeau A."/>
            <person name="Barbe V."/>
            <person name="Baret P."/>
            <person name="Baronian K."/>
            <person name="Beier S."/>
            <person name="Bleykasten C."/>
            <person name="Bode R."/>
            <person name="Casaregola S."/>
            <person name="Despons L."/>
            <person name="Fairhead C."/>
            <person name="Giersberg M."/>
            <person name="Gierski P."/>
            <person name="Hahnel U."/>
            <person name="Hartmann A."/>
            <person name="Jankowska D."/>
            <person name="Jubin C."/>
            <person name="Jung P."/>
            <person name="Lafontaine I."/>
            <person name="Leh-Louis V."/>
            <person name="Lemaire M."/>
            <person name="Marcet-Houben M."/>
            <person name="Mascher M."/>
            <person name="Morel G."/>
            <person name="Richard G.-F."/>
            <person name="Riechen J."/>
            <person name="Sacerdot C."/>
            <person name="Sarkar A."/>
            <person name="Savel G."/>
            <person name="Schacherer J."/>
            <person name="Sherman D."/>
            <person name="Straub M.-L."/>
            <person name="Stein N."/>
            <person name="Thierry A."/>
            <person name="Trautwein-Schult A."/>
            <person name="Westhof E."/>
            <person name="Worch S."/>
            <person name="Dujon B."/>
            <person name="Souciet J.-L."/>
            <person name="Wincker P."/>
            <person name="Scholz U."/>
            <person name="Neuveglise N."/>
        </authorList>
    </citation>
    <scope>NUCLEOTIDE SEQUENCE</scope>
    <source>
        <strain evidence="8">LS3</strain>
    </source>
</reference>
<dbReference type="PANTHER" id="PTHR10350">
    <property type="entry name" value="NUCLEAR PORE COMPLEX PROTEIN NUP155"/>
    <property type="match status" value="1"/>
</dbReference>
<dbReference type="PhylomeDB" id="A0A060T3R1"/>
<dbReference type="InterPro" id="IPR014908">
    <property type="entry name" value="Nucleoporin_Nup133/Nup155_N"/>
</dbReference>
<dbReference type="FunFam" id="1.25.40.440:FF:000001">
    <property type="entry name" value="Nuclear pore complex subunit"/>
    <property type="match status" value="1"/>
</dbReference>
<dbReference type="Gene3D" id="1.25.40.450">
    <property type="entry name" value="Nucleoporin, helical domain, N-terminal subdomain"/>
    <property type="match status" value="1"/>
</dbReference>
<feature type="region of interest" description="Disordered" evidence="5">
    <location>
        <begin position="1"/>
        <end position="68"/>
    </location>
</feature>
<reference evidence="8" key="1">
    <citation type="submission" date="2014-02" db="EMBL/GenBank/DDBJ databases">
        <authorList>
            <person name="Genoscope - CEA"/>
        </authorList>
    </citation>
    <scope>NUCLEOTIDE SEQUENCE</scope>
    <source>
        <strain evidence="8">LS3</strain>
    </source>
</reference>
<evidence type="ECO:0000259" key="7">
    <source>
        <dbReference type="Pfam" id="PF08801"/>
    </source>
</evidence>
<evidence type="ECO:0000256" key="1">
    <source>
        <dbReference type="ARBA" id="ARBA00004123"/>
    </source>
</evidence>
<dbReference type="GO" id="GO:0044611">
    <property type="term" value="C:nuclear pore inner ring"/>
    <property type="evidence" value="ECO:0007669"/>
    <property type="project" value="TreeGrafter"/>
</dbReference>